<evidence type="ECO:0000313" key="11">
    <source>
        <dbReference type="Proteomes" id="UP001172737"/>
    </source>
</evidence>
<dbReference type="PANTHER" id="PTHR32024">
    <property type="entry name" value="TRK SYSTEM POTASSIUM UPTAKE PROTEIN TRKG-RELATED"/>
    <property type="match status" value="1"/>
</dbReference>
<reference evidence="9 12" key="2">
    <citation type="submission" date="2023-06" db="EMBL/GenBank/DDBJ databases">
        <title>SYSU T0a273.</title>
        <authorList>
            <person name="Gao L."/>
            <person name="Fang B.-Z."/>
            <person name="Li W.-J."/>
        </authorList>
    </citation>
    <scope>NUCLEOTIDE SEQUENCE [LARGE SCALE GENOMIC DNA]</scope>
    <source>
        <strain evidence="9 12">SYSU T0a273</strain>
    </source>
</reference>
<name>A0AAW7M5Z3_9MICO</name>
<dbReference type="AlphaFoldDB" id="A0AAW7M5Z3"/>
<dbReference type="GO" id="GO:0008324">
    <property type="term" value="F:monoatomic cation transmembrane transporter activity"/>
    <property type="evidence" value="ECO:0007669"/>
    <property type="project" value="InterPro"/>
</dbReference>
<comment type="caution">
    <text evidence="10">The sequence shown here is derived from an EMBL/GenBank/DDBJ whole genome shotgun (WGS) entry which is preliminary data.</text>
</comment>
<organism evidence="10 11">
    <name type="scientific">Demequina lignilytica</name>
    <dbReference type="NCBI Taxonomy" id="3051663"/>
    <lineage>
        <taxon>Bacteria</taxon>
        <taxon>Bacillati</taxon>
        <taxon>Actinomycetota</taxon>
        <taxon>Actinomycetes</taxon>
        <taxon>Micrococcales</taxon>
        <taxon>Demequinaceae</taxon>
        <taxon>Demequina</taxon>
    </lineage>
</organism>
<feature type="transmembrane region" description="Helical" evidence="8">
    <location>
        <begin position="430"/>
        <end position="452"/>
    </location>
</feature>
<reference evidence="10" key="1">
    <citation type="submission" date="2023-06" db="EMBL/GenBank/DDBJ databases">
        <title>Sysu t00039.</title>
        <authorList>
            <person name="Gao L."/>
            <person name="Fang B.-Z."/>
            <person name="Li W.-J."/>
        </authorList>
    </citation>
    <scope>NUCLEOTIDE SEQUENCE</scope>
    <source>
        <strain evidence="10">SYSU T00039</strain>
    </source>
</reference>
<feature type="transmembrane region" description="Helical" evidence="8">
    <location>
        <begin position="358"/>
        <end position="382"/>
    </location>
</feature>
<evidence type="ECO:0000256" key="6">
    <source>
        <dbReference type="ARBA" id="ARBA00023065"/>
    </source>
</evidence>
<proteinExistence type="predicted"/>
<dbReference type="GO" id="GO:0030001">
    <property type="term" value="P:metal ion transport"/>
    <property type="evidence" value="ECO:0007669"/>
    <property type="project" value="UniProtKB-ARBA"/>
</dbReference>
<feature type="transmembrane region" description="Helical" evidence="8">
    <location>
        <begin position="87"/>
        <end position="111"/>
    </location>
</feature>
<dbReference type="PANTHER" id="PTHR32024:SF1">
    <property type="entry name" value="KTR SYSTEM POTASSIUM UPTAKE PROTEIN B"/>
    <property type="match status" value="1"/>
</dbReference>
<dbReference type="EMBL" id="JAUHQB010000002">
    <property type="protein sequence ID" value="MDN4482913.1"/>
    <property type="molecule type" value="Genomic_DNA"/>
</dbReference>
<feature type="transmembrane region" description="Helical" evidence="8">
    <location>
        <begin position="138"/>
        <end position="159"/>
    </location>
</feature>
<evidence type="ECO:0000313" key="9">
    <source>
        <dbReference type="EMBL" id="MDN4482913.1"/>
    </source>
</evidence>
<dbReference type="Pfam" id="PF02386">
    <property type="entry name" value="TrkH"/>
    <property type="match status" value="1"/>
</dbReference>
<evidence type="ECO:0000256" key="8">
    <source>
        <dbReference type="SAM" id="Phobius"/>
    </source>
</evidence>
<evidence type="ECO:0000313" key="10">
    <source>
        <dbReference type="EMBL" id="MDN4488543.1"/>
    </source>
</evidence>
<evidence type="ECO:0000313" key="12">
    <source>
        <dbReference type="Proteomes" id="UP001172756"/>
    </source>
</evidence>
<dbReference type="RefSeq" id="WP_301119406.1">
    <property type="nucleotide sequence ID" value="NZ_JAUHPX010000005.1"/>
</dbReference>
<sequence length="469" mass="50319">MPLLRTVRDAVGDWIDRVGLEAPARLALAAFGMVILLFTGLLSLPAATQSGQRAPFVDALFTATSAVCVTGLVTVDTGSYWSGFGQGVILIAIKVGGLGIMTLASLLGLAVSRRIGLTQRILAAGEARATGLGDVKHLLRTIVIVSTVTELSIAFVLFWRLLAHHEHLPTAIWHAIFYGISAFNNAGFTPDPNGIVPFAGDPWFRMPIALGVFVGGLGFPVFLNLIRAWRRPAEWSLHTKLTIVMVMLLSVISAGLLALFEWNNPNTLGQYHQSTRFWQTLFISVNQRSGGFSAIDHGQMHEHTWLLEDVLMFIGGGSGGTAGGIRVTTVAVLILAIWAEARGRRDIEAYGKRIGTEVLRLAVAVTIISLAFVIIGAGVVLAQTTGTVLPYRPDTVGLRLDEVLFEVVSAYATCGLSTGITGHLPADAKLTLTILMFVGRLGSVTIAAALALNRQRRVIRYPSERPLIG</sequence>
<accession>A0AAW7M5Z3</accession>
<keyword evidence="3" id="KW-1003">Cell membrane</keyword>
<feature type="transmembrane region" description="Helical" evidence="8">
    <location>
        <begin position="208"/>
        <end position="229"/>
    </location>
</feature>
<feature type="transmembrane region" description="Helical" evidence="8">
    <location>
        <begin position="310"/>
        <end position="338"/>
    </location>
</feature>
<dbReference type="GO" id="GO:0005886">
    <property type="term" value="C:plasma membrane"/>
    <property type="evidence" value="ECO:0007669"/>
    <property type="project" value="UniProtKB-SubCell"/>
</dbReference>
<evidence type="ECO:0000256" key="4">
    <source>
        <dbReference type="ARBA" id="ARBA00022692"/>
    </source>
</evidence>
<evidence type="ECO:0000256" key="5">
    <source>
        <dbReference type="ARBA" id="ARBA00022989"/>
    </source>
</evidence>
<feature type="transmembrane region" description="Helical" evidence="8">
    <location>
        <begin position="241"/>
        <end position="260"/>
    </location>
</feature>
<evidence type="ECO:0000256" key="7">
    <source>
        <dbReference type="ARBA" id="ARBA00023136"/>
    </source>
</evidence>
<keyword evidence="5 8" id="KW-1133">Transmembrane helix</keyword>
<gene>
    <name evidence="9" type="ORF">QQ002_05090</name>
    <name evidence="10" type="ORF">QQX10_10225</name>
</gene>
<feature type="transmembrane region" description="Helical" evidence="8">
    <location>
        <begin position="56"/>
        <end position="75"/>
    </location>
</feature>
<comment type="subcellular location">
    <subcellularLocation>
        <location evidence="1">Cell membrane</location>
        <topology evidence="1">Multi-pass membrane protein</topology>
    </subcellularLocation>
</comment>
<evidence type="ECO:0000256" key="2">
    <source>
        <dbReference type="ARBA" id="ARBA00022448"/>
    </source>
</evidence>
<evidence type="ECO:0000256" key="3">
    <source>
        <dbReference type="ARBA" id="ARBA00022475"/>
    </source>
</evidence>
<keyword evidence="11" id="KW-1185">Reference proteome</keyword>
<keyword evidence="4 8" id="KW-0812">Transmembrane</keyword>
<feature type="transmembrane region" description="Helical" evidence="8">
    <location>
        <begin position="26"/>
        <end position="44"/>
    </location>
</feature>
<keyword evidence="6" id="KW-0406">Ion transport</keyword>
<dbReference type="InterPro" id="IPR003445">
    <property type="entry name" value="Cat_transpt"/>
</dbReference>
<dbReference type="Proteomes" id="UP001172737">
    <property type="component" value="Unassembled WGS sequence"/>
</dbReference>
<evidence type="ECO:0000256" key="1">
    <source>
        <dbReference type="ARBA" id="ARBA00004651"/>
    </source>
</evidence>
<keyword evidence="2" id="KW-0813">Transport</keyword>
<dbReference type="Proteomes" id="UP001172756">
    <property type="component" value="Unassembled WGS sequence"/>
</dbReference>
<protein>
    <submittedName>
        <fullName evidence="10">Potassium transporter TrkG</fullName>
    </submittedName>
</protein>
<dbReference type="EMBL" id="JAUHPX010000005">
    <property type="protein sequence ID" value="MDN4488543.1"/>
    <property type="molecule type" value="Genomic_DNA"/>
</dbReference>
<keyword evidence="7 8" id="KW-0472">Membrane</keyword>